<evidence type="ECO:0000313" key="3">
    <source>
        <dbReference type="Proteomes" id="UP001148838"/>
    </source>
</evidence>
<accession>A0ABQ8SP22</accession>
<comment type="caution">
    <text evidence="2">The sequence shown here is derived from an EMBL/GenBank/DDBJ whole genome shotgun (WGS) entry which is preliminary data.</text>
</comment>
<organism evidence="2 3">
    <name type="scientific">Periplaneta americana</name>
    <name type="common">American cockroach</name>
    <name type="synonym">Blatta americana</name>
    <dbReference type="NCBI Taxonomy" id="6978"/>
    <lineage>
        <taxon>Eukaryota</taxon>
        <taxon>Metazoa</taxon>
        <taxon>Ecdysozoa</taxon>
        <taxon>Arthropoda</taxon>
        <taxon>Hexapoda</taxon>
        <taxon>Insecta</taxon>
        <taxon>Pterygota</taxon>
        <taxon>Neoptera</taxon>
        <taxon>Polyneoptera</taxon>
        <taxon>Dictyoptera</taxon>
        <taxon>Blattodea</taxon>
        <taxon>Blattoidea</taxon>
        <taxon>Blattidae</taxon>
        <taxon>Blattinae</taxon>
        <taxon>Periplaneta</taxon>
    </lineage>
</organism>
<keyword evidence="3" id="KW-1185">Reference proteome</keyword>
<proteinExistence type="predicted"/>
<reference evidence="2 3" key="1">
    <citation type="journal article" date="2022" name="Allergy">
        <title>Genome assembly and annotation of Periplaneta americana reveal a comprehensive cockroach allergen profile.</title>
        <authorList>
            <person name="Wang L."/>
            <person name="Xiong Q."/>
            <person name="Saelim N."/>
            <person name="Wang L."/>
            <person name="Nong W."/>
            <person name="Wan A.T."/>
            <person name="Shi M."/>
            <person name="Liu X."/>
            <person name="Cao Q."/>
            <person name="Hui J.H.L."/>
            <person name="Sookrung N."/>
            <person name="Leung T.F."/>
            <person name="Tungtrongchitr A."/>
            <person name="Tsui S.K.W."/>
        </authorList>
    </citation>
    <scope>NUCLEOTIDE SEQUENCE [LARGE SCALE GENOMIC DNA]</scope>
    <source>
        <strain evidence="2">PWHHKU_190912</strain>
    </source>
</reference>
<gene>
    <name evidence="2" type="ORF">ANN_18550</name>
</gene>
<dbReference type="Proteomes" id="UP001148838">
    <property type="component" value="Unassembled WGS sequence"/>
</dbReference>
<evidence type="ECO:0000256" key="1">
    <source>
        <dbReference type="SAM" id="MobiDB-lite"/>
    </source>
</evidence>
<name>A0ABQ8SP22_PERAM</name>
<feature type="region of interest" description="Disordered" evidence="1">
    <location>
        <begin position="39"/>
        <end position="107"/>
    </location>
</feature>
<evidence type="ECO:0000313" key="2">
    <source>
        <dbReference type="EMBL" id="KAJ4435928.1"/>
    </source>
</evidence>
<sequence>MMPTRSSAMVNAPCSLTKNLRMAVVINSRRLIDVHKRHRSPQVSCLPDGNMTTQRSPRQGAHLFPSPPPGHAERPTISASCKESEAASSTDHTAISEPAAGHGPRADLSMDANFNLISYLNRRRPLLLSCASETMQYFRRRTHMHSHHVDHTLTGLQRPSCCLLPDDTDPAPWTDAKQSEASYEREICSTTFEMSRPLARMGESRNAYRVLVGRSEEKRPLGRPRRRWEDNIKMDLREVGYDDRDWLILLRIGTDGRLV</sequence>
<feature type="compositionally biased region" description="Low complexity" evidence="1">
    <location>
        <begin position="78"/>
        <end position="89"/>
    </location>
</feature>
<protein>
    <submittedName>
        <fullName evidence="2">Uncharacterized protein</fullName>
    </submittedName>
</protein>
<dbReference type="EMBL" id="JAJSOF020000023">
    <property type="protein sequence ID" value="KAJ4435928.1"/>
    <property type="molecule type" value="Genomic_DNA"/>
</dbReference>